<sequence length="81" mass="9426">MPRKHPEKPPSPRMTPQRSDAKCRVVVCGLGLFEDFARNPNEKRGKREDKRKKKKRKEKLAFLWLQRAKNSSALGQLDDPV</sequence>
<accession>A0A4U0TLW5</accession>
<comment type="caution">
    <text evidence="2">The sequence shown here is derived from an EMBL/GenBank/DDBJ whole genome shotgun (WGS) entry which is preliminary data.</text>
</comment>
<gene>
    <name evidence="2" type="ORF">B0A50_08381</name>
</gene>
<name>A0A4U0TLW5_9PEZI</name>
<protein>
    <submittedName>
        <fullName evidence="2">Uncharacterized protein</fullName>
    </submittedName>
</protein>
<reference evidence="2 3" key="1">
    <citation type="submission" date="2017-03" db="EMBL/GenBank/DDBJ databases">
        <title>Genomes of endolithic fungi from Antarctica.</title>
        <authorList>
            <person name="Coleine C."/>
            <person name="Masonjones S."/>
            <person name="Stajich J.E."/>
        </authorList>
    </citation>
    <scope>NUCLEOTIDE SEQUENCE [LARGE SCALE GENOMIC DNA]</scope>
    <source>
        <strain evidence="2 3">CCFEE 6315</strain>
    </source>
</reference>
<proteinExistence type="predicted"/>
<feature type="region of interest" description="Disordered" evidence="1">
    <location>
        <begin position="37"/>
        <end position="56"/>
    </location>
</feature>
<evidence type="ECO:0000256" key="1">
    <source>
        <dbReference type="SAM" id="MobiDB-lite"/>
    </source>
</evidence>
<organism evidence="2 3">
    <name type="scientific">Salinomyces thailandicus</name>
    <dbReference type="NCBI Taxonomy" id="706561"/>
    <lineage>
        <taxon>Eukaryota</taxon>
        <taxon>Fungi</taxon>
        <taxon>Dikarya</taxon>
        <taxon>Ascomycota</taxon>
        <taxon>Pezizomycotina</taxon>
        <taxon>Dothideomycetes</taxon>
        <taxon>Dothideomycetidae</taxon>
        <taxon>Mycosphaerellales</taxon>
        <taxon>Teratosphaeriaceae</taxon>
        <taxon>Salinomyces</taxon>
    </lineage>
</organism>
<keyword evidence="3" id="KW-1185">Reference proteome</keyword>
<feature type="region of interest" description="Disordered" evidence="1">
    <location>
        <begin position="1"/>
        <end position="20"/>
    </location>
</feature>
<dbReference type="AlphaFoldDB" id="A0A4U0TLW5"/>
<evidence type="ECO:0000313" key="2">
    <source>
        <dbReference type="EMBL" id="TKA22722.1"/>
    </source>
</evidence>
<feature type="compositionally biased region" description="Basic and acidic residues" evidence="1">
    <location>
        <begin position="37"/>
        <end position="48"/>
    </location>
</feature>
<dbReference type="EMBL" id="NAJL01000067">
    <property type="protein sequence ID" value="TKA22722.1"/>
    <property type="molecule type" value="Genomic_DNA"/>
</dbReference>
<dbReference type="Proteomes" id="UP000308549">
    <property type="component" value="Unassembled WGS sequence"/>
</dbReference>
<evidence type="ECO:0000313" key="3">
    <source>
        <dbReference type="Proteomes" id="UP000308549"/>
    </source>
</evidence>